<dbReference type="EMBL" id="BAAAQQ010000011">
    <property type="protein sequence ID" value="GAA2124621.1"/>
    <property type="molecule type" value="Genomic_DNA"/>
</dbReference>
<dbReference type="Proteomes" id="UP001500575">
    <property type="component" value="Unassembled WGS sequence"/>
</dbReference>
<evidence type="ECO:0000313" key="3">
    <source>
        <dbReference type="Proteomes" id="UP001500575"/>
    </source>
</evidence>
<dbReference type="InterPro" id="IPR011990">
    <property type="entry name" value="TPR-like_helical_dom_sf"/>
</dbReference>
<comment type="caution">
    <text evidence="2">The sequence shown here is derived from an EMBL/GenBank/DDBJ whole genome shotgun (WGS) entry which is preliminary data.</text>
</comment>
<gene>
    <name evidence="2" type="ORF">GCM10009843_21500</name>
</gene>
<organism evidence="2 3">
    <name type="scientific">Nocardioides bigeumensis</name>
    <dbReference type="NCBI Taxonomy" id="433657"/>
    <lineage>
        <taxon>Bacteria</taxon>
        <taxon>Bacillati</taxon>
        <taxon>Actinomycetota</taxon>
        <taxon>Actinomycetes</taxon>
        <taxon>Propionibacteriales</taxon>
        <taxon>Nocardioidaceae</taxon>
        <taxon>Nocardioides</taxon>
    </lineage>
</organism>
<reference evidence="3" key="1">
    <citation type="journal article" date="2019" name="Int. J. Syst. Evol. Microbiol.">
        <title>The Global Catalogue of Microorganisms (GCM) 10K type strain sequencing project: providing services to taxonomists for standard genome sequencing and annotation.</title>
        <authorList>
            <consortium name="The Broad Institute Genomics Platform"/>
            <consortium name="The Broad Institute Genome Sequencing Center for Infectious Disease"/>
            <person name="Wu L."/>
            <person name="Ma J."/>
        </authorList>
    </citation>
    <scope>NUCLEOTIDE SEQUENCE [LARGE SCALE GENOMIC DNA]</scope>
    <source>
        <strain evidence="3">JCM 16021</strain>
    </source>
</reference>
<dbReference type="PANTHER" id="PTHR35807">
    <property type="entry name" value="TRANSCRIPTIONAL REGULATOR REDD-RELATED"/>
    <property type="match status" value="1"/>
</dbReference>
<feature type="domain" description="Bacterial transcriptional activator" evidence="1">
    <location>
        <begin position="101"/>
        <end position="233"/>
    </location>
</feature>
<sequence length="277" mass="30450">MAALRLRLFGRPTVQRADASTVAVPASLQPLLGYLSLEPATHHHRELVVEALWPGQPAQVGSKRLNTAVWRARSLFDAGRDEVLQVSRGGTIALDRERISIDVVEAAAGLRGGYPSDDAVARSARIDAHDLLVGCYDEWVVRAREELASRVVSLLERLVEQTQDPATAIGWAELLVRRDPLREDVHRRLMRLYADAGRRADALHQYDVCAHVLWEDLGVEPLVETSLLAAAVRERVAPLAPEVVDPVVALQELRGALASCRSAIEQIERALTSLPRG</sequence>
<dbReference type="InterPro" id="IPR005158">
    <property type="entry name" value="BTAD"/>
</dbReference>
<proteinExistence type="predicted"/>
<accession>A0ABP5K4G0</accession>
<dbReference type="RefSeq" id="WP_344303714.1">
    <property type="nucleotide sequence ID" value="NZ_BAAAQQ010000011.1"/>
</dbReference>
<dbReference type="Pfam" id="PF03704">
    <property type="entry name" value="BTAD"/>
    <property type="match status" value="1"/>
</dbReference>
<dbReference type="InterPro" id="IPR016032">
    <property type="entry name" value="Sig_transdc_resp-reg_C-effctor"/>
</dbReference>
<evidence type="ECO:0000313" key="2">
    <source>
        <dbReference type="EMBL" id="GAA2124621.1"/>
    </source>
</evidence>
<protein>
    <recommendedName>
        <fullName evidence="1">Bacterial transcriptional activator domain-containing protein</fullName>
    </recommendedName>
</protein>
<dbReference type="SUPFAM" id="SSF48452">
    <property type="entry name" value="TPR-like"/>
    <property type="match status" value="1"/>
</dbReference>
<dbReference type="Gene3D" id="1.25.40.10">
    <property type="entry name" value="Tetratricopeptide repeat domain"/>
    <property type="match status" value="1"/>
</dbReference>
<dbReference type="InterPro" id="IPR051677">
    <property type="entry name" value="AfsR-DnrI-RedD_regulator"/>
</dbReference>
<evidence type="ECO:0000259" key="1">
    <source>
        <dbReference type="SMART" id="SM01043"/>
    </source>
</evidence>
<dbReference type="SUPFAM" id="SSF46894">
    <property type="entry name" value="C-terminal effector domain of the bipartite response regulators"/>
    <property type="match status" value="1"/>
</dbReference>
<keyword evidence="3" id="KW-1185">Reference proteome</keyword>
<dbReference type="SMART" id="SM01043">
    <property type="entry name" value="BTAD"/>
    <property type="match status" value="1"/>
</dbReference>
<name>A0ABP5K4G0_9ACTN</name>